<comment type="subcellular location">
    <subcellularLocation>
        <location evidence="1">Secreted</location>
    </subcellularLocation>
</comment>
<sequence length="256" mass="26684">MFVKSLGSVLAALLLVFLPSSTVSAQARIVGGDTIPIASAPYLLQIWKGDEFICGASLIKDNIALTSAGCVSGVKATDIEVVGGADTLSDAGVRSKVLKISRHSSYTEKTPKMDVAVMLLETPLEGDDIATIPLNDVPLKAGQIMQVSGYGQKSEFASKPTGEIRTIFVPILTRANCANYYKSVLNPLPGTMFCASKPGLQDHCVGDRGGPAVSNGKLCGIVSRAVGCARVGFPGLYVGTFAVTSFINEAIANLEA</sequence>
<evidence type="ECO:0000313" key="13">
    <source>
        <dbReference type="Proteomes" id="UP000095300"/>
    </source>
</evidence>
<dbReference type="InterPro" id="IPR050430">
    <property type="entry name" value="Peptidase_S1"/>
</dbReference>
<dbReference type="GO" id="GO:0006508">
    <property type="term" value="P:proteolysis"/>
    <property type="evidence" value="ECO:0007669"/>
    <property type="project" value="UniProtKB-KW"/>
</dbReference>
<name>A0A1I8PU36_STOCA</name>
<evidence type="ECO:0000256" key="1">
    <source>
        <dbReference type="ARBA" id="ARBA00004613"/>
    </source>
</evidence>
<dbReference type="PANTHER" id="PTHR24276">
    <property type="entry name" value="POLYSERASE-RELATED"/>
    <property type="match status" value="1"/>
</dbReference>
<dbReference type="SMART" id="SM00020">
    <property type="entry name" value="Tryp_SPc"/>
    <property type="match status" value="1"/>
</dbReference>
<feature type="signal peptide" evidence="10">
    <location>
        <begin position="1"/>
        <end position="25"/>
    </location>
</feature>
<dbReference type="OrthoDB" id="10059102at2759"/>
<evidence type="ECO:0000313" key="12">
    <source>
        <dbReference type="EnsemblMetazoa" id="SCAU011146-PA"/>
    </source>
</evidence>
<dbReference type="GO" id="GO:0004252">
    <property type="term" value="F:serine-type endopeptidase activity"/>
    <property type="evidence" value="ECO:0007669"/>
    <property type="project" value="InterPro"/>
</dbReference>
<dbReference type="Gene3D" id="2.40.10.10">
    <property type="entry name" value="Trypsin-like serine proteases"/>
    <property type="match status" value="1"/>
</dbReference>
<evidence type="ECO:0000256" key="4">
    <source>
        <dbReference type="ARBA" id="ARBA00022670"/>
    </source>
</evidence>
<feature type="domain" description="Peptidase S1" evidence="11">
    <location>
        <begin position="29"/>
        <end position="252"/>
    </location>
</feature>
<dbReference type="VEuPathDB" id="VectorBase:SCAU011146"/>
<dbReference type="GO" id="GO:0005576">
    <property type="term" value="C:extracellular region"/>
    <property type="evidence" value="ECO:0007669"/>
    <property type="project" value="UniProtKB-SubCell"/>
</dbReference>
<keyword evidence="3" id="KW-0964">Secreted</keyword>
<evidence type="ECO:0000259" key="11">
    <source>
        <dbReference type="PROSITE" id="PS50240"/>
    </source>
</evidence>
<dbReference type="InterPro" id="IPR043504">
    <property type="entry name" value="Peptidase_S1_PA_chymotrypsin"/>
</dbReference>
<accession>A0A1I8PU36</accession>
<evidence type="ECO:0000256" key="5">
    <source>
        <dbReference type="ARBA" id="ARBA00022729"/>
    </source>
</evidence>
<dbReference type="InterPro" id="IPR009003">
    <property type="entry name" value="Peptidase_S1_PA"/>
</dbReference>
<dbReference type="PRINTS" id="PR00722">
    <property type="entry name" value="CHYMOTRYPSIN"/>
</dbReference>
<dbReference type="Pfam" id="PF00089">
    <property type="entry name" value="Trypsin"/>
    <property type="match status" value="1"/>
</dbReference>
<dbReference type="AlphaFoldDB" id="A0A1I8PU36"/>
<gene>
    <name evidence="12" type="primary">106080591</name>
</gene>
<evidence type="ECO:0000256" key="7">
    <source>
        <dbReference type="ARBA" id="ARBA00022825"/>
    </source>
</evidence>
<dbReference type="InterPro" id="IPR001314">
    <property type="entry name" value="Peptidase_S1A"/>
</dbReference>
<dbReference type="SUPFAM" id="SSF50494">
    <property type="entry name" value="Trypsin-like serine proteases"/>
    <property type="match status" value="1"/>
</dbReference>
<keyword evidence="9" id="KW-0325">Glycoprotein</keyword>
<dbReference type="PANTHER" id="PTHR24276:SF91">
    <property type="entry name" value="AT26814P-RELATED"/>
    <property type="match status" value="1"/>
</dbReference>
<organism evidence="12 13">
    <name type="scientific">Stomoxys calcitrans</name>
    <name type="common">Stable fly</name>
    <name type="synonym">Conops calcitrans</name>
    <dbReference type="NCBI Taxonomy" id="35570"/>
    <lineage>
        <taxon>Eukaryota</taxon>
        <taxon>Metazoa</taxon>
        <taxon>Ecdysozoa</taxon>
        <taxon>Arthropoda</taxon>
        <taxon>Hexapoda</taxon>
        <taxon>Insecta</taxon>
        <taxon>Pterygota</taxon>
        <taxon>Neoptera</taxon>
        <taxon>Endopterygota</taxon>
        <taxon>Diptera</taxon>
        <taxon>Brachycera</taxon>
        <taxon>Muscomorpha</taxon>
        <taxon>Muscoidea</taxon>
        <taxon>Muscidae</taxon>
        <taxon>Stomoxys</taxon>
    </lineage>
</organism>
<reference evidence="12" key="1">
    <citation type="submission" date="2020-05" db="UniProtKB">
        <authorList>
            <consortium name="EnsemblMetazoa"/>
        </authorList>
    </citation>
    <scope>IDENTIFICATION</scope>
    <source>
        <strain evidence="12">USDA</strain>
    </source>
</reference>
<evidence type="ECO:0000256" key="9">
    <source>
        <dbReference type="ARBA" id="ARBA00023180"/>
    </source>
</evidence>
<keyword evidence="6" id="KW-0378">Hydrolase</keyword>
<keyword evidence="5 10" id="KW-0732">Signal</keyword>
<evidence type="ECO:0000256" key="10">
    <source>
        <dbReference type="SAM" id="SignalP"/>
    </source>
</evidence>
<keyword evidence="13" id="KW-1185">Reference proteome</keyword>
<dbReference type="InterPro" id="IPR001254">
    <property type="entry name" value="Trypsin_dom"/>
</dbReference>
<comment type="similarity">
    <text evidence="2">Belongs to the peptidase S1 family.</text>
</comment>
<feature type="chain" id="PRO_5009327326" description="Peptidase S1 domain-containing protein" evidence="10">
    <location>
        <begin position="26"/>
        <end position="256"/>
    </location>
</feature>
<protein>
    <recommendedName>
        <fullName evidence="11">Peptidase S1 domain-containing protein</fullName>
    </recommendedName>
</protein>
<evidence type="ECO:0000256" key="6">
    <source>
        <dbReference type="ARBA" id="ARBA00022801"/>
    </source>
</evidence>
<dbReference type="FunFam" id="2.40.10.10:FF:000054">
    <property type="entry name" value="Complement C1r subcomponent"/>
    <property type="match status" value="1"/>
</dbReference>
<dbReference type="PROSITE" id="PS50240">
    <property type="entry name" value="TRYPSIN_DOM"/>
    <property type="match status" value="1"/>
</dbReference>
<dbReference type="CDD" id="cd00190">
    <property type="entry name" value="Tryp_SPc"/>
    <property type="match status" value="1"/>
</dbReference>
<keyword evidence="7" id="KW-0720">Serine protease</keyword>
<evidence type="ECO:0000256" key="3">
    <source>
        <dbReference type="ARBA" id="ARBA00022525"/>
    </source>
</evidence>
<keyword evidence="8" id="KW-1015">Disulfide bond</keyword>
<dbReference type="KEGG" id="scac:106080591"/>
<dbReference type="EnsemblMetazoa" id="SCAU011146-RA">
    <property type="protein sequence ID" value="SCAU011146-PA"/>
    <property type="gene ID" value="SCAU011146"/>
</dbReference>
<dbReference type="Proteomes" id="UP000095300">
    <property type="component" value="Unassembled WGS sequence"/>
</dbReference>
<dbReference type="FunFam" id="2.40.10.10:FF:000068">
    <property type="entry name" value="transmembrane protease serine 2"/>
    <property type="match status" value="1"/>
</dbReference>
<evidence type="ECO:0000256" key="8">
    <source>
        <dbReference type="ARBA" id="ARBA00023157"/>
    </source>
</evidence>
<evidence type="ECO:0000256" key="2">
    <source>
        <dbReference type="ARBA" id="ARBA00007664"/>
    </source>
</evidence>
<proteinExistence type="inferred from homology"/>
<dbReference type="STRING" id="35570.A0A1I8PU36"/>
<keyword evidence="4" id="KW-0645">Protease</keyword>